<name>A0A563VL76_9CYAN</name>
<organism evidence="2 3">
    <name type="scientific">Hyella patelloides LEGE 07179</name>
    <dbReference type="NCBI Taxonomy" id="945734"/>
    <lineage>
        <taxon>Bacteria</taxon>
        <taxon>Bacillati</taxon>
        <taxon>Cyanobacteriota</taxon>
        <taxon>Cyanophyceae</taxon>
        <taxon>Pleurocapsales</taxon>
        <taxon>Hyellaceae</taxon>
        <taxon>Hyella</taxon>
    </lineage>
</organism>
<dbReference type="EMBL" id="CAACVJ010000045">
    <property type="protein sequence ID" value="VEP12204.1"/>
    <property type="molecule type" value="Genomic_DNA"/>
</dbReference>
<keyword evidence="1" id="KW-1133">Transmembrane helix</keyword>
<dbReference type="Proteomes" id="UP000320055">
    <property type="component" value="Unassembled WGS sequence"/>
</dbReference>
<protein>
    <submittedName>
        <fullName evidence="2">Uncharacterized protein</fullName>
    </submittedName>
</protein>
<keyword evidence="1" id="KW-0812">Transmembrane</keyword>
<evidence type="ECO:0000313" key="2">
    <source>
        <dbReference type="EMBL" id="VEP12204.1"/>
    </source>
</evidence>
<sequence length="41" mass="5006">MHIGLLYTKLIMLLLVLFLDFYFLFNLALFIIFLYSFLKIM</sequence>
<dbReference type="AlphaFoldDB" id="A0A563VL76"/>
<feature type="transmembrane region" description="Helical" evidence="1">
    <location>
        <begin position="12"/>
        <end position="38"/>
    </location>
</feature>
<keyword evidence="3" id="KW-1185">Reference proteome</keyword>
<accession>A0A563VL76</accession>
<evidence type="ECO:0000256" key="1">
    <source>
        <dbReference type="SAM" id="Phobius"/>
    </source>
</evidence>
<evidence type="ECO:0000313" key="3">
    <source>
        <dbReference type="Proteomes" id="UP000320055"/>
    </source>
</evidence>
<gene>
    <name evidence="2" type="ORF">H1P_1390014</name>
</gene>
<keyword evidence="1" id="KW-0472">Membrane</keyword>
<proteinExistence type="predicted"/>
<reference evidence="2 3" key="1">
    <citation type="submission" date="2019-01" db="EMBL/GenBank/DDBJ databases">
        <authorList>
            <person name="Brito A."/>
        </authorList>
    </citation>
    <scope>NUCLEOTIDE SEQUENCE [LARGE SCALE GENOMIC DNA]</scope>
    <source>
        <strain evidence="2">1</strain>
    </source>
</reference>